<comment type="caution">
    <text evidence="4">The sequence shown here is derived from an EMBL/GenBank/DDBJ whole genome shotgun (WGS) entry which is preliminary data.</text>
</comment>
<feature type="compositionally biased region" description="Low complexity" evidence="1">
    <location>
        <begin position="222"/>
        <end position="237"/>
    </location>
</feature>
<feature type="domain" description="Chitin-binding type-2" evidence="3">
    <location>
        <begin position="169"/>
        <end position="215"/>
    </location>
</feature>
<evidence type="ECO:0000259" key="3">
    <source>
        <dbReference type="Pfam" id="PF01607"/>
    </source>
</evidence>
<keyword evidence="5" id="KW-1185">Reference proteome</keyword>
<reference evidence="4 5" key="1">
    <citation type="journal article" date="2021" name="Elife">
        <title>Chloroplast acquisition without the gene transfer in kleptoplastic sea slugs, Plakobranchus ocellatus.</title>
        <authorList>
            <person name="Maeda T."/>
            <person name="Takahashi S."/>
            <person name="Yoshida T."/>
            <person name="Shimamura S."/>
            <person name="Takaki Y."/>
            <person name="Nagai Y."/>
            <person name="Toyoda A."/>
            <person name="Suzuki Y."/>
            <person name="Arimoto A."/>
            <person name="Ishii H."/>
            <person name="Satoh N."/>
            <person name="Nishiyama T."/>
            <person name="Hasebe M."/>
            <person name="Maruyama T."/>
            <person name="Minagawa J."/>
            <person name="Obokata J."/>
            <person name="Shigenobu S."/>
        </authorList>
    </citation>
    <scope>NUCLEOTIDE SEQUENCE [LARGE SCALE GENOMIC DNA]</scope>
</reference>
<dbReference type="Pfam" id="PF01607">
    <property type="entry name" value="CBM_14"/>
    <property type="match status" value="1"/>
</dbReference>
<dbReference type="InterPro" id="IPR002557">
    <property type="entry name" value="Chitin-bd_dom"/>
</dbReference>
<feature type="region of interest" description="Disordered" evidence="1">
    <location>
        <begin position="222"/>
        <end position="246"/>
    </location>
</feature>
<dbReference type="InterPro" id="IPR036508">
    <property type="entry name" value="Chitin-bd_dom_sf"/>
</dbReference>
<feature type="compositionally biased region" description="Polar residues" evidence="1">
    <location>
        <begin position="345"/>
        <end position="356"/>
    </location>
</feature>
<dbReference type="AlphaFoldDB" id="A0AAV4G6G6"/>
<name>A0AAV4G6G6_9GAST</name>
<feature type="signal peptide" evidence="2">
    <location>
        <begin position="1"/>
        <end position="31"/>
    </location>
</feature>
<dbReference type="SUPFAM" id="SSF57625">
    <property type="entry name" value="Invertebrate chitin-binding proteins"/>
    <property type="match status" value="1"/>
</dbReference>
<protein>
    <submittedName>
        <fullName evidence="4">Chitin binding beak protein 1</fullName>
    </submittedName>
</protein>
<dbReference type="GO" id="GO:0008061">
    <property type="term" value="F:chitin binding"/>
    <property type="evidence" value="ECO:0007669"/>
    <property type="project" value="InterPro"/>
</dbReference>
<accession>A0AAV4G6G6</accession>
<evidence type="ECO:0000256" key="2">
    <source>
        <dbReference type="SAM" id="SignalP"/>
    </source>
</evidence>
<evidence type="ECO:0000256" key="1">
    <source>
        <dbReference type="SAM" id="MobiDB-lite"/>
    </source>
</evidence>
<keyword evidence="2" id="KW-0732">Signal</keyword>
<sequence>MLERQPRLLWRGVGLALVYLLAFMQCPSVSPSPVSPLLQMSCHDDVTFIHSVAGSCEHYVMCYSGMTFTGTCPMFSSPSSPILQTVFLSPDNMPFSCMWNPRARVTSYTSCAQYFDCSATPSAPGALPDYVTECPYPQLFSTATGDYIQYQQLCQGPSCGQCEDRHPSCVGRPDGNHLVPPSSTVYIVCHSERTITIGRCSQGQRFSNSTRRCEQRIIPSVVTPPAAPSSKTFSSSPKTKKQSLSPSELRALFEALKNPVAVPKQKQTPRLPTAKVSIVSDPRKSILALKGEAIMVMSLNKTNSADQDNRRSFSTMIRPQLAGIVGNSRDRKSFDGSSYGGASAYPTQALTNPYSK</sequence>
<dbReference type="EMBL" id="BMAT01008240">
    <property type="protein sequence ID" value="GFR80889.1"/>
    <property type="molecule type" value="Genomic_DNA"/>
</dbReference>
<feature type="region of interest" description="Disordered" evidence="1">
    <location>
        <begin position="324"/>
        <end position="356"/>
    </location>
</feature>
<evidence type="ECO:0000313" key="5">
    <source>
        <dbReference type="Proteomes" id="UP000762676"/>
    </source>
</evidence>
<evidence type="ECO:0000313" key="4">
    <source>
        <dbReference type="EMBL" id="GFR80889.1"/>
    </source>
</evidence>
<gene>
    <name evidence="4" type="ORF">ElyMa_004056300</name>
</gene>
<proteinExistence type="predicted"/>
<organism evidence="4 5">
    <name type="scientific">Elysia marginata</name>
    <dbReference type="NCBI Taxonomy" id="1093978"/>
    <lineage>
        <taxon>Eukaryota</taxon>
        <taxon>Metazoa</taxon>
        <taxon>Spiralia</taxon>
        <taxon>Lophotrochozoa</taxon>
        <taxon>Mollusca</taxon>
        <taxon>Gastropoda</taxon>
        <taxon>Heterobranchia</taxon>
        <taxon>Euthyneura</taxon>
        <taxon>Panpulmonata</taxon>
        <taxon>Sacoglossa</taxon>
        <taxon>Placobranchoidea</taxon>
        <taxon>Plakobranchidae</taxon>
        <taxon>Elysia</taxon>
    </lineage>
</organism>
<dbReference type="GO" id="GO:0005576">
    <property type="term" value="C:extracellular region"/>
    <property type="evidence" value="ECO:0007669"/>
    <property type="project" value="InterPro"/>
</dbReference>
<feature type="chain" id="PRO_5043551191" evidence="2">
    <location>
        <begin position="32"/>
        <end position="356"/>
    </location>
</feature>
<dbReference type="Proteomes" id="UP000762676">
    <property type="component" value="Unassembled WGS sequence"/>
</dbReference>